<evidence type="ECO:0000313" key="3">
    <source>
        <dbReference type="Proteomes" id="UP001642409"/>
    </source>
</evidence>
<reference evidence="2 3" key="2">
    <citation type="submission" date="2024-07" db="EMBL/GenBank/DDBJ databases">
        <authorList>
            <person name="Akdeniz Z."/>
        </authorList>
    </citation>
    <scope>NUCLEOTIDE SEQUENCE [LARGE SCALE GENOMIC DNA]</scope>
</reference>
<evidence type="ECO:0000313" key="2">
    <source>
        <dbReference type="EMBL" id="CAL6024769.1"/>
    </source>
</evidence>
<name>A0AA86RIH2_9EUKA</name>
<dbReference type="Proteomes" id="UP001642409">
    <property type="component" value="Unassembled WGS sequence"/>
</dbReference>
<dbReference type="AlphaFoldDB" id="A0AA86RIH2"/>
<protein>
    <submittedName>
        <fullName evidence="2">Hypothetical_protein</fullName>
    </submittedName>
</protein>
<accession>A0AA86RIH2</accession>
<evidence type="ECO:0000313" key="1">
    <source>
        <dbReference type="EMBL" id="CAI9972754.1"/>
    </source>
</evidence>
<proteinExistence type="predicted"/>
<comment type="caution">
    <text evidence="1">The sequence shown here is derived from an EMBL/GenBank/DDBJ whole genome shotgun (WGS) entry which is preliminary data.</text>
</comment>
<sequence>MFNQKIFDICVGCDNIPNFEAKIQNSQNVCDEENIIKHLWKLSSIICKTLKCKSNYQIHSFVTFIFKVLNLVYFARVQCSVYTFKSRLNLGCHFLVFLHLSVRQSGVVHTFTTARDLVISDNQREPAKAKRKARGKSFARRSIRKAHICALCDSGGFRGRPDDERLMKAYFRFVWKADVINSRHYQINQE</sequence>
<dbReference type="EMBL" id="CAXDID020000096">
    <property type="protein sequence ID" value="CAL6024769.1"/>
    <property type="molecule type" value="Genomic_DNA"/>
</dbReference>
<organism evidence="1">
    <name type="scientific">Hexamita inflata</name>
    <dbReference type="NCBI Taxonomy" id="28002"/>
    <lineage>
        <taxon>Eukaryota</taxon>
        <taxon>Metamonada</taxon>
        <taxon>Diplomonadida</taxon>
        <taxon>Hexamitidae</taxon>
        <taxon>Hexamitinae</taxon>
        <taxon>Hexamita</taxon>
    </lineage>
</organism>
<reference evidence="1" key="1">
    <citation type="submission" date="2023-06" db="EMBL/GenBank/DDBJ databases">
        <authorList>
            <person name="Kurt Z."/>
        </authorList>
    </citation>
    <scope>NUCLEOTIDE SEQUENCE</scope>
</reference>
<keyword evidence="3" id="KW-1185">Reference proteome</keyword>
<dbReference type="EMBL" id="CATOUU010001114">
    <property type="protein sequence ID" value="CAI9972754.1"/>
    <property type="molecule type" value="Genomic_DNA"/>
</dbReference>
<gene>
    <name evidence="2" type="ORF">HINF_LOCUS29778</name>
    <name evidence="1" type="ORF">HINF_LOCUS60399</name>
</gene>